<protein>
    <submittedName>
        <fullName evidence="1">Uncharacterized protein</fullName>
    </submittedName>
</protein>
<keyword evidence="2" id="KW-1185">Reference proteome</keyword>
<organism evidence="1 2">
    <name type="scientific">Deinococcus hohokamensis</name>
    <dbReference type="NCBI Taxonomy" id="309883"/>
    <lineage>
        <taxon>Bacteria</taxon>
        <taxon>Thermotogati</taxon>
        <taxon>Deinococcota</taxon>
        <taxon>Deinococci</taxon>
        <taxon>Deinococcales</taxon>
        <taxon>Deinococcaceae</taxon>
        <taxon>Deinococcus</taxon>
    </lineage>
</organism>
<name>A0ABV9I6C4_9DEIO</name>
<dbReference type="EMBL" id="JBHSEI010000002">
    <property type="protein sequence ID" value="MFC4637886.1"/>
    <property type="molecule type" value="Genomic_DNA"/>
</dbReference>
<dbReference type="RefSeq" id="WP_380060913.1">
    <property type="nucleotide sequence ID" value="NZ_JBHSEI010000002.1"/>
</dbReference>
<accession>A0ABV9I6C4</accession>
<evidence type="ECO:0000313" key="2">
    <source>
        <dbReference type="Proteomes" id="UP001595952"/>
    </source>
</evidence>
<evidence type="ECO:0000313" key="1">
    <source>
        <dbReference type="EMBL" id="MFC4637886.1"/>
    </source>
</evidence>
<dbReference type="Proteomes" id="UP001595952">
    <property type="component" value="Unassembled WGS sequence"/>
</dbReference>
<reference evidence="2" key="1">
    <citation type="journal article" date="2019" name="Int. J. Syst. Evol. Microbiol.">
        <title>The Global Catalogue of Microorganisms (GCM) 10K type strain sequencing project: providing services to taxonomists for standard genome sequencing and annotation.</title>
        <authorList>
            <consortium name="The Broad Institute Genomics Platform"/>
            <consortium name="The Broad Institute Genome Sequencing Center for Infectious Disease"/>
            <person name="Wu L."/>
            <person name="Ma J."/>
        </authorList>
    </citation>
    <scope>NUCLEOTIDE SEQUENCE [LARGE SCALE GENOMIC DNA]</scope>
    <source>
        <strain evidence="2">CCUG 55995</strain>
    </source>
</reference>
<gene>
    <name evidence="1" type="ORF">ACFO0D_05985</name>
</gene>
<proteinExistence type="predicted"/>
<comment type="caution">
    <text evidence="1">The sequence shown here is derived from an EMBL/GenBank/DDBJ whole genome shotgun (WGS) entry which is preliminary data.</text>
</comment>
<sequence>MIATSTTRRRALWVSSGRRNDHAATREALGRTGLAELKRIVRDLNAAGFDAWISMTSHDTGSAFDCTLTVEGVGEVPCALGVRMQILIAQAQPPFSQGEPLEFNIGDRAALGKAVEQWALEHLTLDRRR</sequence>